<feature type="compositionally biased region" description="Basic and acidic residues" evidence="1">
    <location>
        <begin position="247"/>
        <end position="263"/>
    </location>
</feature>
<evidence type="ECO:0000256" key="1">
    <source>
        <dbReference type="SAM" id="MobiDB-lite"/>
    </source>
</evidence>
<dbReference type="Proteomes" id="UP000239899">
    <property type="component" value="Unassembled WGS sequence"/>
</dbReference>
<feature type="compositionally biased region" description="Low complexity" evidence="1">
    <location>
        <begin position="13"/>
        <end position="23"/>
    </location>
</feature>
<feature type="compositionally biased region" description="Low complexity" evidence="1">
    <location>
        <begin position="271"/>
        <end position="281"/>
    </location>
</feature>
<organism evidence="2 3">
    <name type="scientific">Chlorella sorokiniana</name>
    <name type="common">Freshwater green alga</name>
    <dbReference type="NCBI Taxonomy" id="3076"/>
    <lineage>
        <taxon>Eukaryota</taxon>
        <taxon>Viridiplantae</taxon>
        <taxon>Chlorophyta</taxon>
        <taxon>core chlorophytes</taxon>
        <taxon>Trebouxiophyceae</taxon>
        <taxon>Chlorellales</taxon>
        <taxon>Chlorellaceae</taxon>
        <taxon>Chlorella clade</taxon>
        <taxon>Chlorella</taxon>
    </lineage>
</organism>
<dbReference type="EMBL" id="LHPG02000018">
    <property type="protein sequence ID" value="PRW32954.1"/>
    <property type="molecule type" value="Genomic_DNA"/>
</dbReference>
<name>A0A2P6TFS4_CHLSO</name>
<dbReference type="SUPFAM" id="SSF57959">
    <property type="entry name" value="Leucine zipper domain"/>
    <property type="match status" value="1"/>
</dbReference>
<dbReference type="AlphaFoldDB" id="A0A2P6TFS4"/>
<protein>
    <recommendedName>
        <fullName evidence="4">BZIP domain-containing protein</fullName>
    </recommendedName>
</protein>
<feature type="region of interest" description="Disordered" evidence="1">
    <location>
        <begin position="236"/>
        <end position="287"/>
    </location>
</feature>
<evidence type="ECO:0000313" key="3">
    <source>
        <dbReference type="Proteomes" id="UP000239899"/>
    </source>
</evidence>
<accession>A0A2P6TFS4</accession>
<gene>
    <name evidence="2" type="ORF">C2E21_8007</name>
</gene>
<dbReference type="OrthoDB" id="548708at2759"/>
<feature type="compositionally biased region" description="Basic and acidic residues" evidence="1">
    <location>
        <begin position="161"/>
        <end position="182"/>
    </location>
</feature>
<sequence>MAAFGGSEGSSEAPAVAPHGGVAAGMDWDLDVDAFLDDYLKELGPESQVPDQFGNFAIDFAPGAGAPPGVLGAWGPSATATAPVDSTAHAAAGAPTMLTSQLQHQTLESGPAGTAGGGATLQRATSEGVQQPARPSRARKGAGATAAPSVGGRAVSAASRGSRETKKEIDMKKHLALQEKNRRAQRRFRERQKQRVAELEEQVASLQAQLEVERAARAAAPVMPLLPPVAMPQMGGALMHPVPSDSDMQHEAASKGVKREAHQSPRAVVGAQAPSSSSPPASDEEQTLPTAFGEALTLTVREGHPVQLSARELQDMTPAELAKHYKAYVNELAGILVESENPNAGATQERVRRLVEEVCLLCTRTALCNPPGAKHFALTKVDDVPGQPADARVPQIARALDINAQQRRQLSQLRGLFLQKLARIAAERQDINSQLAGCVPGGTSNRAMAGRYLTSHDCARRLRESLREEHILVMDFVSTINKHVLNSQQVAQFMIQSYPWTPDCLALCTWVAAEDGDAEALSMLAAEAQSKQAAAAAAAAQTSSGGSGNTLAATGATGSAPGSATAAAGLPALPGLGGAPMFLPTAFAGVAPPNMFGQPALPTLPLPGGFNPLMHSSQQGGAAPWAAGLQPGLQLQQPMGTSGSGCLPGAGSGCLPGAGSGCLPLPTSLQPGLSGAGSGKNGLLDGLGSFALPISPHVVTMSSAADR</sequence>
<feature type="region of interest" description="Disordered" evidence="1">
    <location>
        <begin position="544"/>
        <end position="564"/>
    </location>
</feature>
<dbReference type="GO" id="GO:0003700">
    <property type="term" value="F:DNA-binding transcription factor activity"/>
    <property type="evidence" value="ECO:0007669"/>
    <property type="project" value="InterPro"/>
</dbReference>
<feature type="region of interest" description="Disordered" evidence="1">
    <location>
        <begin position="107"/>
        <end position="189"/>
    </location>
</feature>
<reference evidence="2 3" key="1">
    <citation type="journal article" date="2018" name="Plant J.">
        <title>Genome sequences of Chlorella sorokiniana UTEX 1602 and Micractinium conductrix SAG 241.80: implications to maltose excretion by a green alga.</title>
        <authorList>
            <person name="Arriola M.B."/>
            <person name="Velmurugan N."/>
            <person name="Zhang Y."/>
            <person name="Plunkett M.H."/>
            <person name="Hondzo H."/>
            <person name="Barney B.M."/>
        </authorList>
    </citation>
    <scope>NUCLEOTIDE SEQUENCE [LARGE SCALE GENOMIC DNA]</scope>
    <source>
        <strain evidence="3">UTEX 1602</strain>
    </source>
</reference>
<proteinExistence type="predicted"/>
<dbReference type="InterPro" id="IPR046347">
    <property type="entry name" value="bZIP_sf"/>
</dbReference>
<keyword evidence="3" id="KW-1185">Reference proteome</keyword>
<dbReference type="Gene3D" id="1.20.5.170">
    <property type="match status" value="1"/>
</dbReference>
<evidence type="ECO:0000313" key="2">
    <source>
        <dbReference type="EMBL" id="PRW32954.1"/>
    </source>
</evidence>
<comment type="caution">
    <text evidence="2">The sequence shown here is derived from an EMBL/GenBank/DDBJ whole genome shotgun (WGS) entry which is preliminary data.</text>
</comment>
<evidence type="ECO:0008006" key="4">
    <source>
        <dbReference type="Google" id="ProtNLM"/>
    </source>
</evidence>
<feature type="region of interest" description="Disordered" evidence="1">
    <location>
        <begin position="1"/>
        <end position="23"/>
    </location>
</feature>